<dbReference type="Pfam" id="PF04672">
    <property type="entry name" value="Methyltransf_19"/>
    <property type="match status" value="1"/>
</dbReference>
<evidence type="ECO:0000313" key="1">
    <source>
        <dbReference type="EMBL" id="GAA2598746.1"/>
    </source>
</evidence>
<keyword evidence="2" id="KW-1185">Reference proteome</keyword>
<dbReference type="Gene3D" id="3.40.50.150">
    <property type="entry name" value="Vaccinia Virus protein VP39"/>
    <property type="match status" value="1"/>
</dbReference>
<gene>
    <name evidence="1" type="ORF">GCM10010411_35370</name>
</gene>
<name>A0ABP6C2E6_9ACTN</name>
<protein>
    <submittedName>
        <fullName evidence="1">SAM-dependent methyltransferase</fullName>
    </submittedName>
</protein>
<reference evidence="2" key="1">
    <citation type="journal article" date="2019" name="Int. J. Syst. Evol. Microbiol.">
        <title>The Global Catalogue of Microorganisms (GCM) 10K type strain sequencing project: providing services to taxonomists for standard genome sequencing and annotation.</title>
        <authorList>
            <consortium name="The Broad Institute Genomics Platform"/>
            <consortium name="The Broad Institute Genome Sequencing Center for Infectious Disease"/>
            <person name="Wu L."/>
            <person name="Ma J."/>
        </authorList>
    </citation>
    <scope>NUCLEOTIDE SEQUENCE [LARGE SCALE GENOMIC DNA]</scope>
    <source>
        <strain evidence="2">JCM 6833</strain>
    </source>
</reference>
<evidence type="ECO:0000313" key="2">
    <source>
        <dbReference type="Proteomes" id="UP001501509"/>
    </source>
</evidence>
<dbReference type="InterPro" id="IPR029063">
    <property type="entry name" value="SAM-dependent_MTases_sf"/>
</dbReference>
<dbReference type="InterPro" id="IPR006764">
    <property type="entry name" value="SAM_dep_MeTrfase_SAV2177_type"/>
</dbReference>
<dbReference type="GO" id="GO:0008168">
    <property type="term" value="F:methyltransferase activity"/>
    <property type="evidence" value="ECO:0007669"/>
    <property type="project" value="UniProtKB-KW"/>
</dbReference>
<dbReference type="Proteomes" id="UP001501509">
    <property type="component" value="Unassembled WGS sequence"/>
</dbReference>
<dbReference type="SUPFAM" id="SSF53335">
    <property type="entry name" value="S-adenosyl-L-methionine-dependent methyltransferases"/>
    <property type="match status" value="1"/>
</dbReference>
<dbReference type="RefSeq" id="WP_344542154.1">
    <property type="nucleotide sequence ID" value="NZ_BAAATD010000004.1"/>
</dbReference>
<dbReference type="PIRSF" id="PIRSF017393">
    <property type="entry name" value="MTase_SAV2177"/>
    <property type="match status" value="1"/>
</dbReference>
<organism evidence="1 2">
    <name type="scientific">Actinomadura fulvescens</name>
    <dbReference type="NCBI Taxonomy" id="46160"/>
    <lineage>
        <taxon>Bacteria</taxon>
        <taxon>Bacillati</taxon>
        <taxon>Actinomycetota</taxon>
        <taxon>Actinomycetes</taxon>
        <taxon>Streptosporangiales</taxon>
        <taxon>Thermomonosporaceae</taxon>
        <taxon>Actinomadura</taxon>
    </lineage>
</organism>
<proteinExistence type="predicted"/>
<keyword evidence="1" id="KW-0489">Methyltransferase</keyword>
<keyword evidence="1" id="KW-0808">Transferase</keyword>
<dbReference type="GO" id="GO:0032259">
    <property type="term" value="P:methylation"/>
    <property type="evidence" value="ECO:0007669"/>
    <property type="project" value="UniProtKB-KW"/>
</dbReference>
<sequence length="280" mass="30286">MTEHSASPSNAMGAMDITRPHQARLWNHWLGGKDNYPVDREVGDKIMEVFPEIADIARHSRAFLVRVVHYLTAQGVRQFLDIGTGLPAVDNTHEVAQRDAPESRVVYVDNDPLVVAHARALLTSSNAEGSCAYVEADIRDPQAIIERAAAELDFGRPIALMLLGIVGNVPDEDDPPAVVRTLVDALPSGSYVVINDGTNVLGVNEWTPAEATARGEALRLCADAGTVPYHARTPEYIEALFKGLELAPPGVVSTSLWRPDFPEVGEPEPIDSFGGVARKP</sequence>
<comment type="caution">
    <text evidence="1">The sequence shown here is derived from an EMBL/GenBank/DDBJ whole genome shotgun (WGS) entry which is preliminary data.</text>
</comment>
<accession>A0ABP6C2E6</accession>
<dbReference type="EMBL" id="BAAATD010000004">
    <property type="protein sequence ID" value="GAA2598746.1"/>
    <property type="molecule type" value="Genomic_DNA"/>
</dbReference>